<dbReference type="Pfam" id="PF03692">
    <property type="entry name" value="CxxCxxCC"/>
    <property type="match status" value="1"/>
</dbReference>
<accession>A0ABW2DJM9</accession>
<protein>
    <submittedName>
        <fullName evidence="1">YkgJ family cysteine cluster protein</fullName>
    </submittedName>
</protein>
<comment type="caution">
    <text evidence="1">The sequence shown here is derived from an EMBL/GenBank/DDBJ whole genome shotgun (WGS) entry which is preliminary data.</text>
</comment>
<dbReference type="EMBL" id="JBHSYQ010000003">
    <property type="protein sequence ID" value="MFC6997228.1"/>
    <property type="molecule type" value="Genomic_DNA"/>
</dbReference>
<proteinExistence type="predicted"/>
<reference evidence="2" key="1">
    <citation type="journal article" date="2019" name="Int. J. Syst. Evol. Microbiol.">
        <title>The Global Catalogue of Microorganisms (GCM) 10K type strain sequencing project: providing services to taxonomists for standard genome sequencing and annotation.</title>
        <authorList>
            <consortium name="The Broad Institute Genomics Platform"/>
            <consortium name="The Broad Institute Genome Sequencing Center for Infectious Disease"/>
            <person name="Wu L."/>
            <person name="Ma J."/>
        </authorList>
    </citation>
    <scope>NUCLEOTIDE SEQUENCE [LARGE SCALE GENOMIC DNA]</scope>
    <source>
        <strain evidence="2">CGMCC 4.7393</strain>
    </source>
</reference>
<name>A0ABW2DJM9_9BACT</name>
<evidence type="ECO:0000313" key="1">
    <source>
        <dbReference type="EMBL" id="MFC6997228.1"/>
    </source>
</evidence>
<organism evidence="1 2">
    <name type="scientific">Rufibacter roseus</name>
    <dbReference type="NCBI Taxonomy" id="1567108"/>
    <lineage>
        <taxon>Bacteria</taxon>
        <taxon>Pseudomonadati</taxon>
        <taxon>Bacteroidota</taxon>
        <taxon>Cytophagia</taxon>
        <taxon>Cytophagales</taxon>
        <taxon>Hymenobacteraceae</taxon>
        <taxon>Rufibacter</taxon>
    </lineage>
</organism>
<gene>
    <name evidence="1" type="ORF">ACFQHR_06305</name>
</gene>
<dbReference type="RefSeq" id="WP_153042026.1">
    <property type="nucleotide sequence ID" value="NZ_JBHSYQ010000003.1"/>
</dbReference>
<sequence>MSESTNICLSCGSCCDGTLIGFVQLGREELPAMRELMDVENTNGEGFFLQPCNNYCDGCTIYSKRPKQCANFECGLLKSVEQKELDFDSAIEIVNVLKQQKSAIENKLALLRVELRSQSFYFKMMELKKLLQKNKSELVPSQNHLDLMSDLKQLDSLLTKRFGVSIF</sequence>
<keyword evidence="2" id="KW-1185">Reference proteome</keyword>
<dbReference type="Proteomes" id="UP001596405">
    <property type="component" value="Unassembled WGS sequence"/>
</dbReference>
<dbReference type="InterPro" id="IPR005358">
    <property type="entry name" value="Puta_zinc/iron-chelating_dom"/>
</dbReference>
<evidence type="ECO:0000313" key="2">
    <source>
        <dbReference type="Proteomes" id="UP001596405"/>
    </source>
</evidence>